<dbReference type="CDD" id="cd06466">
    <property type="entry name" value="p23_CS_SGT1_like"/>
    <property type="match status" value="1"/>
</dbReference>
<feature type="region of interest" description="Disordered" evidence="1">
    <location>
        <begin position="1"/>
        <end position="33"/>
    </location>
</feature>
<keyword evidence="4" id="KW-1185">Reference proteome</keyword>
<dbReference type="Proteomes" id="UP000821837">
    <property type="component" value="Chromosome 10"/>
</dbReference>
<evidence type="ECO:0000259" key="2">
    <source>
        <dbReference type="PROSITE" id="PS51203"/>
    </source>
</evidence>
<dbReference type="EMBL" id="JABSTV010001246">
    <property type="protein sequence ID" value="KAH7975800.1"/>
    <property type="molecule type" value="Genomic_DNA"/>
</dbReference>
<dbReference type="Gene3D" id="2.60.40.790">
    <property type="match status" value="1"/>
</dbReference>
<dbReference type="PROSITE" id="PS51203">
    <property type="entry name" value="CS"/>
    <property type="match status" value="1"/>
</dbReference>
<organism evidence="3 4">
    <name type="scientific">Rhipicephalus sanguineus</name>
    <name type="common">Brown dog tick</name>
    <name type="synonym">Ixodes sanguineus</name>
    <dbReference type="NCBI Taxonomy" id="34632"/>
    <lineage>
        <taxon>Eukaryota</taxon>
        <taxon>Metazoa</taxon>
        <taxon>Ecdysozoa</taxon>
        <taxon>Arthropoda</taxon>
        <taxon>Chelicerata</taxon>
        <taxon>Arachnida</taxon>
        <taxon>Acari</taxon>
        <taxon>Parasitiformes</taxon>
        <taxon>Ixodida</taxon>
        <taxon>Ixodoidea</taxon>
        <taxon>Ixodidae</taxon>
        <taxon>Rhipicephalinae</taxon>
        <taxon>Rhipicephalus</taxon>
        <taxon>Rhipicephalus</taxon>
    </lineage>
</organism>
<reference evidence="3" key="1">
    <citation type="journal article" date="2020" name="Cell">
        <title>Large-Scale Comparative Analyses of Tick Genomes Elucidate Their Genetic Diversity and Vector Capacities.</title>
        <authorList>
            <consortium name="Tick Genome and Microbiome Consortium (TIGMIC)"/>
            <person name="Jia N."/>
            <person name="Wang J."/>
            <person name="Shi W."/>
            <person name="Du L."/>
            <person name="Sun Y."/>
            <person name="Zhan W."/>
            <person name="Jiang J.F."/>
            <person name="Wang Q."/>
            <person name="Zhang B."/>
            <person name="Ji P."/>
            <person name="Bell-Sakyi L."/>
            <person name="Cui X.M."/>
            <person name="Yuan T.T."/>
            <person name="Jiang B.G."/>
            <person name="Yang W.F."/>
            <person name="Lam T.T."/>
            <person name="Chang Q.C."/>
            <person name="Ding S.J."/>
            <person name="Wang X.J."/>
            <person name="Zhu J.G."/>
            <person name="Ruan X.D."/>
            <person name="Zhao L."/>
            <person name="Wei J.T."/>
            <person name="Ye R.Z."/>
            <person name="Que T.C."/>
            <person name="Du C.H."/>
            <person name="Zhou Y.H."/>
            <person name="Cheng J.X."/>
            <person name="Dai P.F."/>
            <person name="Guo W.B."/>
            <person name="Han X.H."/>
            <person name="Huang E.J."/>
            <person name="Li L.F."/>
            <person name="Wei W."/>
            <person name="Gao Y.C."/>
            <person name="Liu J.Z."/>
            <person name="Shao H.Z."/>
            <person name="Wang X."/>
            <person name="Wang C.C."/>
            <person name="Yang T.C."/>
            <person name="Huo Q.B."/>
            <person name="Li W."/>
            <person name="Chen H.Y."/>
            <person name="Chen S.E."/>
            <person name="Zhou L.G."/>
            <person name="Ni X.B."/>
            <person name="Tian J.H."/>
            <person name="Sheng Y."/>
            <person name="Liu T."/>
            <person name="Pan Y.S."/>
            <person name="Xia L.Y."/>
            <person name="Li J."/>
            <person name="Zhao F."/>
            <person name="Cao W.C."/>
        </authorList>
    </citation>
    <scope>NUCLEOTIDE SEQUENCE</scope>
    <source>
        <strain evidence="3">Rsan-2018</strain>
    </source>
</reference>
<dbReference type="InterPro" id="IPR008978">
    <property type="entry name" value="HSP20-like_chaperone"/>
</dbReference>
<evidence type="ECO:0000313" key="3">
    <source>
        <dbReference type="EMBL" id="KAH7975800.1"/>
    </source>
</evidence>
<dbReference type="AlphaFoldDB" id="A0A9D4QCC3"/>
<evidence type="ECO:0000256" key="1">
    <source>
        <dbReference type="SAM" id="MobiDB-lite"/>
    </source>
</evidence>
<protein>
    <recommendedName>
        <fullName evidence="2">CS domain-containing protein</fullName>
    </recommendedName>
</protein>
<evidence type="ECO:0000313" key="4">
    <source>
        <dbReference type="Proteomes" id="UP000821837"/>
    </source>
</evidence>
<name>A0A9D4QCC3_RHISA</name>
<gene>
    <name evidence="3" type="ORF">HPB52_005356</name>
</gene>
<feature type="region of interest" description="Disordered" evidence="1">
    <location>
        <begin position="354"/>
        <end position="373"/>
    </location>
</feature>
<dbReference type="VEuPathDB" id="VectorBase:RSAN_025900"/>
<feature type="domain" description="CS" evidence="2">
    <location>
        <begin position="38"/>
        <end position="143"/>
    </location>
</feature>
<accession>A0A9D4QCC3</accession>
<dbReference type="SUPFAM" id="SSF49764">
    <property type="entry name" value="HSP20-like chaperones"/>
    <property type="match status" value="1"/>
</dbReference>
<feature type="compositionally biased region" description="Basic and acidic residues" evidence="1">
    <location>
        <begin position="1"/>
        <end position="17"/>
    </location>
</feature>
<dbReference type="InterPro" id="IPR007052">
    <property type="entry name" value="CS_dom"/>
</dbReference>
<comment type="caution">
    <text evidence="3">The sequence shown here is derived from an EMBL/GenBank/DDBJ whole genome shotgun (WGS) entry which is preliminary data.</text>
</comment>
<sequence>MVKRDPSIDWQQLEKVEGSPSLPSSDEELKDENPTVELVGLKYDYYKSGASGDTVTGTLFVKSISKEALAMDFDERGLLVKFHTKNTNTEFLKQHGASEETTFTWRVNVKEAIRPEDCRCRLSPCKLELVLKKKVPSRWSSLELAPPAKKIVVVGLPRAPDSHFSHSCRGPCRRAARLVPVVGPSPSVTARRHNTMATRMFFASVSTAAERTREFPSSPLLRSAPPCASPVGMALFEHLSVFLELPGPPPVPWTNWKKIFQAHLEAAGGNDWNDARRASALVSLLGREGQRKYFAATEQEEALTTPSNAASVSKFDSLILSLARDSGFAKEEKRTHACIKRGSSRELKARKNVPLSEERMQQKRSCQNSRPLETDGCMDRSNRRLRRRHGFALGIVAFGELTRWPASRFAVCLDSSQEKWPGGIESSDKRDICNFNRFYEFISDYIFKHIWWLHHFWRVRNVV</sequence>
<reference evidence="3" key="2">
    <citation type="submission" date="2021-09" db="EMBL/GenBank/DDBJ databases">
        <authorList>
            <person name="Jia N."/>
            <person name="Wang J."/>
            <person name="Shi W."/>
            <person name="Du L."/>
            <person name="Sun Y."/>
            <person name="Zhan W."/>
            <person name="Jiang J."/>
            <person name="Wang Q."/>
            <person name="Zhang B."/>
            <person name="Ji P."/>
            <person name="Sakyi L.B."/>
            <person name="Cui X."/>
            <person name="Yuan T."/>
            <person name="Jiang B."/>
            <person name="Yang W."/>
            <person name="Lam T.T.-Y."/>
            <person name="Chang Q."/>
            <person name="Ding S."/>
            <person name="Wang X."/>
            <person name="Zhu J."/>
            <person name="Ruan X."/>
            <person name="Zhao L."/>
            <person name="Wei J."/>
            <person name="Que T."/>
            <person name="Du C."/>
            <person name="Cheng J."/>
            <person name="Dai P."/>
            <person name="Han X."/>
            <person name="Huang E."/>
            <person name="Gao Y."/>
            <person name="Liu J."/>
            <person name="Shao H."/>
            <person name="Ye R."/>
            <person name="Li L."/>
            <person name="Wei W."/>
            <person name="Wang X."/>
            <person name="Wang C."/>
            <person name="Huo Q."/>
            <person name="Li W."/>
            <person name="Guo W."/>
            <person name="Chen H."/>
            <person name="Chen S."/>
            <person name="Zhou L."/>
            <person name="Zhou L."/>
            <person name="Ni X."/>
            <person name="Tian J."/>
            <person name="Zhou Y."/>
            <person name="Sheng Y."/>
            <person name="Liu T."/>
            <person name="Pan Y."/>
            <person name="Xia L."/>
            <person name="Li J."/>
            <person name="Zhao F."/>
            <person name="Cao W."/>
        </authorList>
    </citation>
    <scope>NUCLEOTIDE SEQUENCE</scope>
    <source>
        <strain evidence="3">Rsan-2018</strain>
        <tissue evidence="3">Larvae</tissue>
    </source>
</reference>
<proteinExistence type="predicted"/>